<dbReference type="Proteomes" id="UP000095705">
    <property type="component" value="Unassembled WGS sequence"/>
</dbReference>
<feature type="compositionally biased region" description="Low complexity" evidence="1">
    <location>
        <begin position="30"/>
        <end position="47"/>
    </location>
</feature>
<name>A0A1E5PTS5_9ACTN</name>
<evidence type="ECO:0000256" key="1">
    <source>
        <dbReference type="SAM" id="MobiDB-lite"/>
    </source>
</evidence>
<dbReference type="STRING" id="36818.BGK67_17850"/>
<sequence length="109" mass="10577">MWCLLGAVLALLVGCALPAAAAPWAPPPAHGAAAASEGGGPSCAPGPGDHGRPPAVPNRAADPSHAHVPAAGRLSAGRAGDCRAIPVRVLVRGPGQPAPGPVELSVMRV</sequence>
<gene>
    <name evidence="3" type="ORF">BGK67_17850</name>
</gene>
<evidence type="ECO:0000313" key="4">
    <source>
        <dbReference type="Proteomes" id="UP000095705"/>
    </source>
</evidence>
<feature type="chain" id="PRO_5009183699" evidence="2">
    <location>
        <begin position="22"/>
        <end position="109"/>
    </location>
</feature>
<proteinExistence type="predicted"/>
<evidence type="ECO:0000313" key="3">
    <source>
        <dbReference type="EMBL" id="OEJ32941.1"/>
    </source>
</evidence>
<reference evidence="3 4" key="1">
    <citation type="submission" date="2016-08" db="EMBL/GenBank/DDBJ databases">
        <title>The complete genome of Streptomyces subrutilus 10-1-1.</title>
        <authorList>
            <person name="Chen X."/>
        </authorList>
    </citation>
    <scope>NUCLEOTIDE SEQUENCE [LARGE SCALE GENOMIC DNA]</scope>
    <source>
        <strain evidence="3 4">10-1-1</strain>
    </source>
</reference>
<comment type="caution">
    <text evidence="3">The sequence shown here is derived from an EMBL/GenBank/DDBJ whole genome shotgun (WGS) entry which is preliminary data.</text>
</comment>
<keyword evidence="4" id="KW-1185">Reference proteome</keyword>
<organism evidence="3 4">
    <name type="scientific">Streptomyces subrutilus</name>
    <dbReference type="NCBI Taxonomy" id="36818"/>
    <lineage>
        <taxon>Bacteria</taxon>
        <taxon>Bacillati</taxon>
        <taxon>Actinomycetota</taxon>
        <taxon>Actinomycetes</taxon>
        <taxon>Kitasatosporales</taxon>
        <taxon>Streptomycetaceae</taxon>
        <taxon>Streptomyces</taxon>
    </lineage>
</organism>
<evidence type="ECO:0000256" key="2">
    <source>
        <dbReference type="SAM" id="SignalP"/>
    </source>
</evidence>
<feature type="region of interest" description="Disordered" evidence="1">
    <location>
        <begin position="24"/>
        <end position="74"/>
    </location>
</feature>
<dbReference type="EMBL" id="MEHK01000001">
    <property type="protein sequence ID" value="OEJ32941.1"/>
    <property type="molecule type" value="Genomic_DNA"/>
</dbReference>
<feature type="signal peptide" evidence="2">
    <location>
        <begin position="1"/>
        <end position="21"/>
    </location>
</feature>
<dbReference type="AlphaFoldDB" id="A0A1E5PTS5"/>
<keyword evidence="2" id="KW-0732">Signal</keyword>
<accession>A0A1E5PTS5</accession>
<protein>
    <submittedName>
        <fullName evidence="3">Uncharacterized protein</fullName>
    </submittedName>
</protein>